<accession>A0A1E3WCS8</accession>
<protein>
    <submittedName>
        <fullName evidence="2">Copper resistance protein</fullName>
    </submittedName>
</protein>
<dbReference type="Proteomes" id="UP000095042">
    <property type="component" value="Unassembled WGS sequence"/>
</dbReference>
<evidence type="ECO:0000256" key="1">
    <source>
        <dbReference type="ARBA" id="ARBA00007613"/>
    </source>
</evidence>
<dbReference type="OrthoDB" id="237412at2"/>
<comment type="similarity">
    <text evidence="1">Belongs to the outer membrane factor (OMF) (TC 1.B.17) family.</text>
</comment>
<dbReference type="Pfam" id="PF02321">
    <property type="entry name" value="OEP"/>
    <property type="match status" value="1"/>
</dbReference>
<dbReference type="RefSeq" id="WP_069623197.1">
    <property type="nucleotide sequence ID" value="NZ_LPWD01000079.1"/>
</dbReference>
<dbReference type="AlphaFoldDB" id="A0A1E3WCS8"/>
<dbReference type="InterPro" id="IPR010131">
    <property type="entry name" value="MdtP/NodT-like"/>
</dbReference>
<proteinExistence type="inferred from homology"/>
<comment type="caution">
    <text evidence="2">The sequence shown here is derived from an EMBL/GenBank/DDBJ whole genome shotgun (WGS) entry which is preliminary data.</text>
</comment>
<organism evidence="2 3">
    <name type="scientific">Methyloceanibacter marginalis</name>
    <dbReference type="NCBI Taxonomy" id="1774971"/>
    <lineage>
        <taxon>Bacteria</taxon>
        <taxon>Pseudomonadati</taxon>
        <taxon>Pseudomonadota</taxon>
        <taxon>Alphaproteobacteria</taxon>
        <taxon>Hyphomicrobiales</taxon>
        <taxon>Hyphomicrobiaceae</taxon>
        <taxon>Methyloceanibacter</taxon>
    </lineage>
</organism>
<gene>
    <name evidence="2" type="ORF">AUC71_00730</name>
</gene>
<evidence type="ECO:0000313" key="2">
    <source>
        <dbReference type="EMBL" id="ODS03623.1"/>
    </source>
</evidence>
<name>A0A1E3WCS8_9HYPH</name>
<dbReference type="InterPro" id="IPR003423">
    <property type="entry name" value="OMP_efflux"/>
</dbReference>
<dbReference type="EMBL" id="LPWD01000079">
    <property type="protein sequence ID" value="ODS03623.1"/>
    <property type="molecule type" value="Genomic_DNA"/>
</dbReference>
<dbReference type="Gene3D" id="1.20.1600.10">
    <property type="entry name" value="Outer membrane efflux proteins (OEP)"/>
    <property type="match status" value="1"/>
</dbReference>
<dbReference type="PROSITE" id="PS51257">
    <property type="entry name" value="PROKAR_LIPOPROTEIN"/>
    <property type="match status" value="1"/>
</dbReference>
<reference evidence="2 3" key="1">
    <citation type="journal article" date="2016" name="Environ. Microbiol.">
        <title>New Methyloceanibacter diversity from North Sea sediments includes methanotroph containing solely the soluble methane monooxygenase.</title>
        <authorList>
            <person name="Vekeman B."/>
            <person name="Kerckhof F.M."/>
            <person name="Cremers G."/>
            <person name="de Vos P."/>
            <person name="Vandamme P."/>
            <person name="Boon N."/>
            <person name="Op den Camp H.J."/>
            <person name="Heylen K."/>
        </authorList>
    </citation>
    <scope>NUCLEOTIDE SEQUENCE [LARGE SCALE GENOMIC DNA]</scope>
    <source>
        <strain evidence="2 3">R-67177</strain>
    </source>
</reference>
<sequence>MKLLSATELRSNVTTALRAGLLAGFAALLAGCRTFSPDGGMSPVVGFIGQALNKDVVAVRSPEDDLWARGAVESLLKRPLTADAAVQVALLSNRGLQADYNELGISEAVMIANSRPPVPTFSISNVSTPLELDIERQIVVAILGLITQPARTKIAADRFTQAQLKAAWATLRVAAEARRAYYRAVAARETVSALTRFKEAAEATAKLAKQLGETGALNELDQARQQVFYADLTAQVATAQRQAMVEREQLVRVMGLWGYDLNFTLPAALPRLPGKPRTLSRVEQEAMDRRVDLQIALFEVEALAKSFGLTRKTRFINVLDASGISKTQKDKGDGPSVDGGGFSIEFQVPIFDFGRPRVRQAEQRYMQAVNLLAEKAVNARSEAREAYRSYRATYDIAAHFQREVLPLRQIIFDQSKLQANAMLIDVFALLTEARERIAANVNSIDAKRNFWLAYTELGASVLGGGNASPEFGGMVAADAGAAQEN</sequence>
<dbReference type="PANTHER" id="PTHR30203">
    <property type="entry name" value="OUTER MEMBRANE CATION EFFLUX PROTEIN"/>
    <property type="match status" value="1"/>
</dbReference>
<dbReference type="SUPFAM" id="SSF56954">
    <property type="entry name" value="Outer membrane efflux proteins (OEP)"/>
    <property type="match status" value="1"/>
</dbReference>
<evidence type="ECO:0000313" key="3">
    <source>
        <dbReference type="Proteomes" id="UP000095042"/>
    </source>
</evidence>
<dbReference type="GO" id="GO:0015562">
    <property type="term" value="F:efflux transmembrane transporter activity"/>
    <property type="evidence" value="ECO:0007669"/>
    <property type="project" value="InterPro"/>
</dbReference>
<dbReference type="PANTHER" id="PTHR30203:SF24">
    <property type="entry name" value="BLR4935 PROTEIN"/>
    <property type="match status" value="1"/>
</dbReference>
<keyword evidence="3" id="KW-1185">Reference proteome</keyword>